<dbReference type="RefSeq" id="WP_137101727.1">
    <property type="nucleotide sequence ID" value="NZ_CP039865.1"/>
</dbReference>
<dbReference type="Pfam" id="PF13386">
    <property type="entry name" value="DsbD_2"/>
    <property type="match status" value="1"/>
</dbReference>
<sequence>MDIIGAGLLPPMLVVAGMLMGFASSLHCAGMCGCIASAVMFTAHPDGSARQRTRTLLLTQAGRILAYCAAGGVLGLFGSGFAAAFDQAAAFRMIHLASAATLIWVGLSTAGLLPAPMVFSRLAGPIGTTIMTLSGRHAGFGTAAAVGTGVLWGFLPCAMVYGALLTAMLTGTGAGGMSLMLGFGLGTLPAVIGTALGLVSIRGLAQNPSTMVVIGLLIAGFGVASVFLTGSNSMLCLPRF</sequence>
<dbReference type="Proteomes" id="UP000298588">
    <property type="component" value="Chromosome"/>
</dbReference>
<feature type="transmembrane region" description="Helical" evidence="1">
    <location>
        <begin position="97"/>
        <end position="119"/>
    </location>
</feature>
<proteinExistence type="predicted"/>
<dbReference type="EMBL" id="CP039865">
    <property type="protein sequence ID" value="QCK88401.1"/>
    <property type="molecule type" value="Genomic_DNA"/>
</dbReference>
<dbReference type="PANTHER" id="PTHR42208">
    <property type="entry name" value="HEAVY METAL TRANSPORTER-RELATED"/>
    <property type="match status" value="1"/>
</dbReference>
<organism evidence="3 4">
    <name type="scientific">Phreatobacter aquaticus</name>
    <dbReference type="NCBI Taxonomy" id="2570229"/>
    <lineage>
        <taxon>Bacteria</taxon>
        <taxon>Pseudomonadati</taxon>
        <taxon>Pseudomonadota</taxon>
        <taxon>Alphaproteobacteria</taxon>
        <taxon>Hyphomicrobiales</taxon>
        <taxon>Phreatobacteraceae</taxon>
        <taxon>Phreatobacter</taxon>
    </lineage>
</organism>
<dbReference type="InterPro" id="IPR039447">
    <property type="entry name" value="UreH-like_TM_dom"/>
</dbReference>
<feature type="transmembrane region" description="Helical" evidence="1">
    <location>
        <begin position="211"/>
        <end position="230"/>
    </location>
</feature>
<feature type="transmembrane region" description="Helical" evidence="1">
    <location>
        <begin position="64"/>
        <end position="85"/>
    </location>
</feature>
<dbReference type="KEGG" id="paqt:E8L99_22885"/>
<keyword evidence="4" id="KW-1185">Reference proteome</keyword>
<name>A0A4D7QPN3_9HYPH</name>
<accession>A0A4D7QPN3</accession>
<evidence type="ECO:0000313" key="3">
    <source>
        <dbReference type="EMBL" id="QCK88401.1"/>
    </source>
</evidence>
<dbReference type="AlphaFoldDB" id="A0A4D7QPN3"/>
<feature type="transmembrane region" description="Helical" evidence="1">
    <location>
        <begin position="176"/>
        <end position="199"/>
    </location>
</feature>
<keyword evidence="1" id="KW-0472">Membrane</keyword>
<evidence type="ECO:0000256" key="1">
    <source>
        <dbReference type="SAM" id="Phobius"/>
    </source>
</evidence>
<protein>
    <submittedName>
        <fullName evidence="3">Sulfite exporter TauE/SafE family protein</fullName>
    </submittedName>
</protein>
<evidence type="ECO:0000259" key="2">
    <source>
        <dbReference type="Pfam" id="PF13386"/>
    </source>
</evidence>
<keyword evidence="1" id="KW-0812">Transmembrane</keyword>
<dbReference type="OrthoDB" id="5574095at2"/>
<evidence type="ECO:0000313" key="4">
    <source>
        <dbReference type="Proteomes" id="UP000298588"/>
    </source>
</evidence>
<gene>
    <name evidence="3" type="ORF">E8L99_22885</name>
</gene>
<keyword evidence="1" id="KW-1133">Transmembrane helix</keyword>
<feature type="transmembrane region" description="Helical" evidence="1">
    <location>
        <begin position="12"/>
        <end position="43"/>
    </location>
</feature>
<dbReference type="PANTHER" id="PTHR42208:SF1">
    <property type="entry name" value="HEAVY METAL TRANSPORTER"/>
    <property type="match status" value="1"/>
</dbReference>
<reference evidence="3 4" key="1">
    <citation type="submission" date="2019-04" db="EMBL/GenBank/DDBJ databases">
        <title>Phreatobacter aquaticus sp. nov.</title>
        <authorList>
            <person name="Choi A."/>
            <person name="Baek K."/>
        </authorList>
    </citation>
    <scope>NUCLEOTIDE SEQUENCE [LARGE SCALE GENOMIC DNA]</scope>
    <source>
        <strain evidence="3 4">NMCR1094</strain>
    </source>
</reference>
<feature type="domain" description="Urease accessory protein UreH-like transmembrane" evidence="2">
    <location>
        <begin position="18"/>
        <end position="223"/>
    </location>
</feature>
<feature type="transmembrane region" description="Helical" evidence="1">
    <location>
        <begin position="140"/>
        <end position="164"/>
    </location>
</feature>